<dbReference type="EMBL" id="HBUF01682915">
    <property type="protein sequence ID" value="CAG6792713.1"/>
    <property type="molecule type" value="Transcribed_RNA"/>
</dbReference>
<dbReference type="AlphaFoldDB" id="A0A8D9FKB5"/>
<dbReference type="EMBL" id="HBUF01682916">
    <property type="protein sequence ID" value="CAG6792716.1"/>
    <property type="molecule type" value="Transcribed_RNA"/>
</dbReference>
<sequence>MKGFLVTILVVNIFSMVHSKCCFASRLIFSLKNKSARCTDFDGQDQFPVNPVCISNFLCGNGKRMGGYYCCTGPSNMMACDCKGGCIPGDVVESFERKYGAENFMSVKVDLCGLHQG</sequence>
<keyword evidence="1" id="KW-0732">Signal</keyword>
<organism evidence="2">
    <name type="scientific">Cacopsylla melanoneura</name>
    <dbReference type="NCBI Taxonomy" id="428564"/>
    <lineage>
        <taxon>Eukaryota</taxon>
        <taxon>Metazoa</taxon>
        <taxon>Ecdysozoa</taxon>
        <taxon>Arthropoda</taxon>
        <taxon>Hexapoda</taxon>
        <taxon>Insecta</taxon>
        <taxon>Pterygota</taxon>
        <taxon>Neoptera</taxon>
        <taxon>Paraneoptera</taxon>
        <taxon>Hemiptera</taxon>
        <taxon>Sternorrhyncha</taxon>
        <taxon>Psylloidea</taxon>
        <taxon>Psyllidae</taxon>
        <taxon>Psyllinae</taxon>
        <taxon>Cacopsylla</taxon>
    </lineage>
</organism>
<evidence type="ECO:0000313" key="2">
    <source>
        <dbReference type="EMBL" id="CAG6792719.1"/>
    </source>
</evidence>
<evidence type="ECO:0000256" key="1">
    <source>
        <dbReference type="SAM" id="SignalP"/>
    </source>
</evidence>
<protein>
    <submittedName>
        <fullName evidence="2">Uncharacterized protein</fullName>
    </submittedName>
</protein>
<name>A0A8D9FKB5_9HEMI</name>
<feature type="signal peptide" evidence="1">
    <location>
        <begin position="1"/>
        <end position="19"/>
    </location>
</feature>
<dbReference type="EMBL" id="HBUF01682919">
    <property type="protein sequence ID" value="CAG6792725.1"/>
    <property type="molecule type" value="Transcribed_RNA"/>
</dbReference>
<dbReference type="Pfam" id="PF13164">
    <property type="entry name" value="Diedel"/>
    <property type="match status" value="1"/>
</dbReference>
<accession>A0A8D9FKB5</accession>
<proteinExistence type="predicted"/>
<dbReference type="EMBL" id="HBUF01682914">
    <property type="protein sequence ID" value="CAG6792710.1"/>
    <property type="molecule type" value="Transcribed_RNA"/>
</dbReference>
<reference evidence="2" key="1">
    <citation type="submission" date="2021-05" db="EMBL/GenBank/DDBJ databases">
        <authorList>
            <person name="Alioto T."/>
            <person name="Alioto T."/>
            <person name="Gomez Garrido J."/>
        </authorList>
    </citation>
    <scope>NUCLEOTIDE SEQUENCE</scope>
</reference>
<dbReference type="EMBL" id="HBUF01682917">
    <property type="protein sequence ID" value="CAG6792719.1"/>
    <property type="molecule type" value="Transcribed_RNA"/>
</dbReference>
<dbReference type="Gene3D" id="3.30.70.2800">
    <property type="match status" value="1"/>
</dbReference>
<feature type="chain" id="PRO_5036429166" evidence="1">
    <location>
        <begin position="20"/>
        <end position="117"/>
    </location>
</feature>
<dbReference type="InterPro" id="IPR025061">
    <property type="entry name" value="Diedel"/>
</dbReference>
<dbReference type="EMBL" id="HBUF01682918">
    <property type="protein sequence ID" value="CAG6792722.1"/>
    <property type="molecule type" value="Transcribed_RNA"/>
</dbReference>